<accession>A0ABV1FQW2</accession>
<gene>
    <name evidence="1" type="ORF">AAAT34_06790</name>
</gene>
<name>A0ABV1FQW2_9BACT</name>
<comment type="caution">
    <text evidence="1">The sequence shown here is derived from an EMBL/GenBank/DDBJ whole genome shotgun (WGS) entry which is preliminary data.</text>
</comment>
<sequence>MPTSQPSATYQVWIGGSCDYGHKERAGGAAVVIESEGRTIGREAISDLHTTEFRMMLTLMVKVMRHLPEASDLLFLTNAAYIMNFDKVPTAKSANPDLIQQCIEAKARHRSVAVKIVAYHKSKLLIETHAMATEAMAQTRKRFHSDRKRITPKP</sequence>
<dbReference type="InterPro" id="IPR036397">
    <property type="entry name" value="RNaseH_sf"/>
</dbReference>
<reference evidence="1 2" key="1">
    <citation type="submission" date="2024-04" db="EMBL/GenBank/DDBJ databases">
        <title>Human intestinal bacterial collection.</title>
        <authorList>
            <person name="Pauvert C."/>
            <person name="Hitch T.C.A."/>
            <person name="Clavel T."/>
        </authorList>
    </citation>
    <scope>NUCLEOTIDE SEQUENCE [LARGE SCALE GENOMIC DNA]</scope>
    <source>
        <strain evidence="1 2">CLA-AA-H145</strain>
    </source>
</reference>
<dbReference type="Proteomes" id="UP001487296">
    <property type="component" value="Unassembled WGS sequence"/>
</dbReference>
<organism evidence="1 2">
    <name type="scientific">Hallella faecis</name>
    <dbReference type="NCBI Taxonomy" id="2841596"/>
    <lineage>
        <taxon>Bacteria</taxon>
        <taxon>Pseudomonadati</taxon>
        <taxon>Bacteroidota</taxon>
        <taxon>Bacteroidia</taxon>
        <taxon>Bacteroidales</taxon>
        <taxon>Prevotellaceae</taxon>
        <taxon>Hallella</taxon>
    </lineage>
</organism>
<dbReference type="RefSeq" id="WP_215759877.1">
    <property type="nucleotide sequence ID" value="NZ_JAHKBE010000022.1"/>
</dbReference>
<proteinExistence type="predicted"/>
<evidence type="ECO:0000313" key="2">
    <source>
        <dbReference type="Proteomes" id="UP001487296"/>
    </source>
</evidence>
<dbReference type="SUPFAM" id="SSF53098">
    <property type="entry name" value="Ribonuclease H-like"/>
    <property type="match status" value="1"/>
</dbReference>
<keyword evidence="2" id="KW-1185">Reference proteome</keyword>
<dbReference type="InterPro" id="IPR012337">
    <property type="entry name" value="RNaseH-like_sf"/>
</dbReference>
<evidence type="ECO:0000313" key="1">
    <source>
        <dbReference type="EMBL" id="MEQ2486760.1"/>
    </source>
</evidence>
<protein>
    <submittedName>
        <fullName evidence="1">Ribonuclease H</fullName>
    </submittedName>
</protein>
<dbReference type="EMBL" id="JBBNFP010000022">
    <property type="protein sequence ID" value="MEQ2486760.1"/>
    <property type="molecule type" value="Genomic_DNA"/>
</dbReference>
<dbReference type="Gene3D" id="3.30.420.10">
    <property type="entry name" value="Ribonuclease H-like superfamily/Ribonuclease H"/>
    <property type="match status" value="1"/>
</dbReference>